<dbReference type="NCBIfam" id="NF005647">
    <property type="entry name" value="PRK07413.1"/>
    <property type="match status" value="1"/>
</dbReference>
<dbReference type="AlphaFoldDB" id="K9WA91"/>
<dbReference type="RefSeq" id="WP_015180842.1">
    <property type="nucleotide sequence ID" value="NC_019738.1"/>
</dbReference>
<dbReference type="KEGG" id="mic:Mic7113_0768"/>
<keyword evidence="2" id="KW-1185">Reference proteome</keyword>
<protein>
    <submittedName>
        <fullName evidence="1">ATP:corrinoid adenosyltransferase</fullName>
        <ecNumber evidence="1">2.5.1.17</ecNumber>
    </submittedName>
</protein>
<sequence length="396" mass="43333">MSRTGIGIRTAVERSERITGQIHVYDGMGKGKSQAALGVVLRSIGLGINAADDEAFAPANYADTQAGSRLSSSRVLLLRFLKGPGRNYDEDAAIEALQRGFPHLIDQVRTGRASFFSREDVTRFDALEAQRGWDVAKGAIASNLYSVVVLDELNPVLDLGLLAIDEVIQTLKNKPENLEIIVTGRGTPQALLDIADLHTESVPHDHPVSREQGIEGIEIYTGAGKGKSTNALGKALQAIGRGISTDKSHRVLIIQWLKGGSGYTEDAAIAAMKQCYPDLVDHHRCGRDAIVWRGQQQIADYVEAERGWEIARAALASGMYKTIIMDELNPTVDLELLQVEPIVDALLRKPRDTEVIITGRCLNQPAYFDLASVHSEMICHKHYCEKGVDLKRGVDF</sequence>
<dbReference type="GO" id="GO:0008817">
    <property type="term" value="F:corrinoid adenosyltransferase activity"/>
    <property type="evidence" value="ECO:0007669"/>
    <property type="project" value="UniProtKB-EC"/>
</dbReference>
<accession>K9WA91</accession>
<evidence type="ECO:0000313" key="2">
    <source>
        <dbReference type="Proteomes" id="UP000010471"/>
    </source>
</evidence>
<evidence type="ECO:0000313" key="1">
    <source>
        <dbReference type="EMBL" id="AFZ16679.1"/>
    </source>
</evidence>
<dbReference type="Pfam" id="PF02572">
    <property type="entry name" value="CobA_CobO_BtuR"/>
    <property type="match status" value="2"/>
</dbReference>
<dbReference type="eggNOG" id="COG2109">
    <property type="taxonomic scope" value="Bacteria"/>
</dbReference>
<dbReference type="HOGENOM" id="CLU_733479_0_0_3"/>
<dbReference type="Gene3D" id="3.40.50.300">
    <property type="entry name" value="P-loop containing nucleotide triphosphate hydrolases"/>
    <property type="match status" value="2"/>
</dbReference>
<dbReference type="CDD" id="cd00561">
    <property type="entry name" value="CobA_ACA"/>
    <property type="match status" value="1"/>
</dbReference>
<organism evidence="1 2">
    <name type="scientific">Allocoleopsis franciscana PCC 7113</name>
    <dbReference type="NCBI Taxonomy" id="1173027"/>
    <lineage>
        <taxon>Bacteria</taxon>
        <taxon>Bacillati</taxon>
        <taxon>Cyanobacteriota</taxon>
        <taxon>Cyanophyceae</taxon>
        <taxon>Coleofasciculales</taxon>
        <taxon>Coleofasciculaceae</taxon>
        <taxon>Allocoleopsis</taxon>
        <taxon>Allocoleopsis franciscana</taxon>
    </lineage>
</organism>
<dbReference type="EC" id="2.5.1.17" evidence="1"/>
<name>K9WA91_9CYAN</name>
<dbReference type="InterPro" id="IPR003724">
    <property type="entry name" value="CblAdoTrfase_CobA"/>
</dbReference>
<gene>
    <name evidence="1" type="ORF">Mic7113_0768</name>
</gene>
<dbReference type="OrthoDB" id="525127at2"/>
<dbReference type="InterPro" id="IPR027417">
    <property type="entry name" value="P-loop_NTPase"/>
</dbReference>
<keyword evidence="1" id="KW-0808">Transferase</keyword>
<dbReference type="STRING" id="1173027.Mic7113_0768"/>
<dbReference type="PANTHER" id="PTHR46638">
    <property type="entry name" value="CORRINOID ADENOSYLTRANSFERASE"/>
    <property type="match status" value="1"/>
</dbReference>
<dbReference type="PANTHER" id="PTHR46638:SF1">
    <property type="entry name" value="CORRINOID ADENOSYLTRANSFERASE"/>
    <property type="match status" value="1"/>
</dbReference>
<dbReference type="GO" id="GO:0005524">
    <property type="term" value="F:ATP binding"/>
    <property type="evidence" value="ECO:0007669"/>
    <property type="project" value="InterPro"/>
</dbReference>
<reference evidence="1 2" key="1">
    <citation type="submission" date="2012-06" db="EMBL/GenBank/DDBJ databases">
        <title>Finished chromosome of genome of Microcoleus sp. PCC 7113.</title>
        <authorList>
            <consortium name="US DOE Joint Genome Institute"/>
            <person name="Gugger M."/>
            <person name="Coursin T."/>
            <person name="Rippka R."/>
            <person name="Tandeau De Marsac N."/>
            <person name="Huntemann M."/>
            <person name="Wei C.-L."/>
            <person name="Han J."/>
            <person name="Detter J.C."/>
            <person name="Han C."/>
            <person name="Tapia R."/>
            <person name="Chen A."/>
            <person name="Kyrpides N."/>
            <person name="Mavromatis K."/>
            <person name="Markowitz V."/>
            <person name="Szeto E."/>
            <person name="Ivanova N."/>
            <person name="Pagani I."/>
            <person name="Pati A."/>
            <person name="Goodwin L."/>
            <person name="Nordberg H.P."/>
            <person name="Cantor M.N."/>
            <person name="Hua S.X."/>
            <person name="Woyke T."/>
            <person name="Kerfeld C.A."/>
        </authorList>
    </citation>
    <scope>NUCLEOTIDE SEQUENCE [LARGE SCALE GENOMIC DNA]</scope>
    <source>
        <strain evidence="1 2">PCC 7113</strain>
    </source>
</reference>
<proteinExistence type="predicted"/>
<dbReference type="EMBL" id="CP003630">
    <property type="protein sequence ID" value="AFZ16679.1"/>
    <property type="molecule type" value="Genomic_DNA"/>
</dbReference>
<dbReference type="PATRIC" id="fig|1173027.3.peg.843"/>
<dbReference type="SUPFAM" id="SSF52540">
    <property type="entry name" value="P-loop containing nucleoside triphosphate hydrolases"/>
    <property type="match status" value="2"/>
</dbReference>
<dbReference type="Proteomes" id="UP000010471">
    <property type="component" value="Chromosome"/>
</dbReference>
<dbReference type="GO" id="GO:0009236">
    <property type="term" value="P:cobalamin biosynthetic process"/>
    <property type="evidence" value="ECO:0007669"/>
    <property type="project" value="InterPro"/>
</dbReference>